<proteinExistence type="predicted"/>
<organism evidence="2 3">
    <name type="scientific">Dipteronia sinensis</name>
    <dbReference type="NCBI Taxonomy" id="43782"/>
    <lineage>
        <taxon>Eukaryota</taxon>
        <taxon>Viridiplantae</taxon>
        <taxon>Streptophyta</taxon>
        <taxon>Embryophyta</taxon>
        <taxon>Tracheophyta</taxon>
        <taxon>Spermatophyta</taxon>
        <taxon>Magnoliopsida</taxon>
        <taxon>eudicotyledons</taxon>
        <taxon>Gunneridae</taxon>
        <taxon>Pentapetalae</taxon>
        <taxon>rosids</taxon>
        <taxon>malvids</taxon>
        <taxon>Sapindales</taxon>
        <taxon>Sapindaceae</taxon>
        <taxon>Hippocastanoideae</taxon>
        <taxon>Acereae</taxon>
        <taxon>Dipteronia</taxon>
    </lineage>
</organism>
<comment type="caution">
    <text evidence="2">The sequence shown here is derived from an EMBL/GenBank/DDBJ whole genome shotgun (WGS) entry which is preliminary data.</text>
</comment>
<dbReference type="AlphaFoldDB" id="A0AAE0EGF4"/>
<accession>A0AAE0EGF4</accession>
<dbReference type="InterPro" id="IPR001810">
    <property type="entry name" value="F-box_dom"/>
</dbReference>
<name>A0AAE0EGF4_9ROSI</name>
<dbReference type="InterPro" id="IPR015915">
    <property type="entry name" value="Kelch-typ_b-propeller"/>
</dbReference>
<feature type="domain" description="F-box" evidence="1">
    <location>
        <begin position="9"/>
        <end position="49"/>
    </location>
</feature>
<dbReference type="SUPFAM" id="SSF81383">
    <property type="entry name" value="F-box domain"/>
    <property type="match status" value="1"/>
</dbReference>
<evidence type="ECO:0000259" key="1">
    <source>
        <dbReference type="Pfam" id="PF00646"/>
    </source>
</evidence>
<dbReference type="GO" id="GO:0080037">
    <property type="term" value="P:negative regulation of cytokinin-activated signaling pathway"/>
    <property type="evidence" value="ECO:0007669"/>
    <property type="project" value="InterPro"/>
</dbReference>
<evidence type="ECO:0000313" key="2">
    <source>
        <dbReference type="EMBL" id="KAK3227139.1"/>
    </source>
</evidence>
<protein>
    <recommendedName>
        <fullName evidence="1">F-box domain-containing protein</fullName>
    </recommendedName>
</protein>
<dbReference type="Pfam" id="PF00646">
    <property type="entry name" value="F-box"/>
    <property type="match status" value="1"/>
</dbReference>
<reference evidence="2" key="1">
    <citation type="journal article" date="2023" name="Plant J.">
        <title>Genome sequences and population genomics provide insights into the demographic history, inbreeding, and mutation load of two 'living fossil' tree species of Dipteronia.</title>
        <authorList>
            <person name="Feng Y."/>
            <person name="Comes H.P."/>
            <person name="Chen J."/>
            <person name="Zhu S."/>
            <person name="Lu R."/>
            <person name="Zhang X."/>
            <person name="Li P."/>
            <person name="Qiu J."/>
            <person name="Olsen K.M."/>
            <person name="Qiu Y."/>
        </authorList>
    </citation>
    <scope>NUCLEOTIDE SEQUENCE</scope>
    <source>
        <strain evidence="2">NBL</strain>
    </source>
</reference>
<dbReference type="Gene3D" id="2.120.10.80">
    <property type="entry name" value="Kelch-type beta propeller"/>
    <property type="match status" value="1"/>
</dbReference>
<evidence type="ECO:0000313" key="3">
    <source>
        <dbReference type="Proteomes" id="UP001281410"/>
    </source>
</evidence>
<dbReference type="Proteomes" id="UP001281410">
    <property type="component" value="Unassembled WGS sequence"/>
</dbReference>
<gene>
    <name evidence="2" type="ORF">Dsin_007001</name>
</gene>
<dbReference type="SUPFAM" id="SSF117281">
    <property type="entry name" value="Kelch motif"/>
    <property type="match status" value="1"/>
</dbReference>
<dbReference type="CDD" id="cd22152">
    <property type="entry name" value="F-box_AtAFR-like"/>
    <property type="match status" value="1"/>
</dbReference>
<dbReference type="EMBL" id="JANJYJ010000002">
    <property type="protein sequence ID" value="KAK3227139.1"/>
    <property type="molecule type" value="Genomic_DNA"/>
</dbReference>
<dbReference type="PANTHER" id="PTHR46407:SF4">
    <property type="entry name" value="F-BOX DOMAIN-CONTAINING PROTEIN"/>
    <property type="match status" value="1"/>
</dbReference>
<dbReference type="InterPro" id="IPR036047">
    <property type="entry name" value="F-box-like_dom_sf"/>
</dbReference>
<dbReference type="InterPro" id="IPR006652">
    <property type="entry name" value="Kelch_1"/>
</dbReference>
<dbReference type="Pfam" id="PF24681">
    <property type="entry name" value="Kelch_KLHDC2_KLHL20_DRC7"/>
    <property type="match status" value="1"/>
</dbReference>
<sequence length="346" mass="38604">MVELLDLIPGLPEEIALDCLTRLHSTNHPLATRVCKTWQHLFHSTHFYLHRKRTGHTHKVACFVQALPVNSASDAVNVKPVGSSSYGITVFDPLNQTWDRIDPIPKYPNGLPLFCRLCSSHGKLVVMGGWDPTSYSSVNDVFVYDFTTQSWRQGKDMPENRSFFAFGELNGRVIVAGGHDDSKNALNTAWAYDVSKDQWSELPRMSQERDECEGLVIGSEFWVVSGYKTESQGHFEGSAESYKVGSGEWTRVEDAWRSSHCPRSCVGLAKHGELFGWIKSDSDSDPGIRVGTCRVQLGESTFVTGSTHTGGPQELYSVDGQTGKFDRLDVPDEFRQFIRSGCCVEI</sequence>
<dbReference type="SMART" id="SM00612">
    <property type="entry name" value="Kelch"/>
    <property type="match status" value="2"/>
</dbReference>
<dbReference type="GO" id="GO:2000762">
    <property type="term" value="P:regulation of phenylpropanoid metabolic process"/>
    <property type="evidence" value="ECO:0007669"/>
    <property type="project" value="InterPro"/>
</dbReference>
<dbReference type="InterPro" id="IPR044595">
    <property type="entry name" value="KMD1-4"/>
</dbReference>
<keyword evidence="3" id="KW-1185">Reference proteome</keyword>
<dbReference type="PANTHER" id="PTHR46407">
    <property type="entry name" value="OS02G0208700 PROTEIN"/>
    <property type="match status" value="1"/>
</dbReference>